<keyword evidence="3" id="KW-0560">Oxidoreductase</keyword>
<organism evidence="9 10">
    <name type="scientific">Streptomyces purpureus</name>
    <dbReference type="NCBI Taxonomy" id="1951"/>
    <lineage>
        <taxon>Bacteria</taxon>
        <taxon>Bacillati</taxon>
        <taxon>Actinomycetota</taxon>
        <taxon>Actinomycetes</taxon>
        <taxon>Kitasatosporales</taxon>
        <taxon>Streptomycetaceae</taxon>
        <taxon>Streptomyces</taxon>
    </lineage>
</organism>
<evidence type="ECO:0000313" key="9">
    <source>
        <dbReference type="EMBL" id="GGT23496.1"/>
    </source>
</evidence>
<comment type="similarity">
    <text evidence="1">Belongs to the thioredoxin family. DsbA subfamily.</text>
</comment>
<dbReference type="Pfam" id="PF13462">
    <property type="entry name" value="Thioredoxin_4"/>
    <property type="match status" value="1"/>
</dbReference>
<gene>
    <name evidence="9" type="ORF">GCM10014713_15440</name>
</gene>
<feature type="region of interest" description="Disordered" evidence="6">
    <location>
        <begin position="1"/>
        <end position="28"/>
    </location>
</feature>
<reference evidence="9" key="2">
    <citation type="submission" date="2020-09" db="EMBL/GenBank/DDBJ databases">
        <authorList>
            <person name="Sun Q."/>
            <person name="Ohkuma M."/>
        </authorList>
    </citation>
    <scope>NUCLEOTIDE SEQUENCE</scope>
    <source>
        <strain evidence="9">JCM 3172</strain>
    </source>
</reference>
<comment type="caution">
    <text evidence="9">The sequence shown here is derived from an EMBL/GenBank/DDBJ whole genome shotgun (WGS) entry which is preliminary data.</text>
</comment>
<keyword evidence="7" id="KW-1133">Transmembrane helix</keyword>
<dbReference type="PANTHER" id="PTHR13887:SF14">
    <property type="entry name" value="DISULFIDE BOND FORMATION PROTEIN D"/>
    <property type="match status" value="1"/>
</dbReference>
<evidence type="ECO:0000259" key="8">
    <source>
        <dbReference type="Pfam" id="PF13462"/>
    </source>
</evidence>
<dbReference type="Gene3D" id="3.40.30.10">
    <property type="entry name" value="Glutaredoxin"/>
    <property type="match status" value="1"/>
</dbReference>
<accession>A0A918H0N5</accession>
<name>A0A918H0N5_9ACTN</name>
<evidence type="ECO:0000256" key="1">
    <source>
        <dbReference type="ARBA" id="ARBA00005791"/>
    </source>
</evidence>
<evidence type="ECO:0000256" key="2">
    <source>
        <dbReference type="ARBA" id="ARBA00022729"/>
    </source>
</evidence>
<keyword evidence="7" id="KW-0472">Membrane</keyword>
<keyword evidence="5" id="KW-0676">Redox-active center</keyword>
<dbReference type="EMBL" id="BMQQ01000004">
    <property type="protein sequence ID" value="GGT23496.1"/>
    <property type="molecule type" value="Genomic_DNA"/>
</dbReference>
<feature type="domain" description="Thioredoxin-like fold" evidence="8">
    <location>
        <begin position="86"/>
        <end position="259"/>
    </location>
</feature>
<protein>
    <submittedName>
        <fullName evidence="9">Membrane protein</fullName>
    </submittedName>
</protein>
<dbReference type="CDD" id="cd02972">
    <property type="entry name" value="DsbA_family"/>
    <property type="match status" value="1"/>
</dbReference>
<keyword evidence="10" id="KW-1185">Reference proteome</keyword>
<dbReference type="GO" id="GO:0016491">
    <property type="term" value="F:oxidoreductase activity"/>
    <property type="evidence" value="ECO:0007669"/>
    <property type="project" value="UniProtKB-KW"/>
</dbReference>
<evidence type="ECO:0000256" key="4">
    <source>
        <dbReference type="ARBA" id="ARBA00023157"/>
    </source>
</evidence>
<dbReference type="RefSeq" id="WP_019885470.1">
    <property type="nucleotide sequence ID" value="NZ_BMQQ01000004.1"/>
</dbReference>
<evidence type="ECO:0000256" key="3">
    <source>
        <dbReference type="ARBA" id="ARBA00023002"/>
    </source>
</evidence>
<dbReference type="SUPFAM" id="SSF52833">
    <property type="entry name" value="Thioredoxin-like"/>
    <property type="match status" value="1"/>
</dbReference>
<dbReference type="AlphaFoldDB" id="A0A918H0N5"/>
<dbReference type="InterPro" id="IPR036249">
    <property type="entry name" value="Thioredoxin-like_sf"/>
</dbReference>
<reference evidence="9" key="1">
    <citation type="journal article" date="2014" name="Int. J. Syst. Evol. Microbiol.">
        <title>Complete genome sequence of Corynebacterium casei LMG S-19264T (=DSM 44701T), isolated from a smear-ripened cheese.</title>
        <authorList>
            <consortium name="US DOE Joint Genome Institute (JGI-PGF)"/>
            <person name="Walter F."/>
            <person name="Albersmeier A."/>
            <person name="Kalinowski J."/>
            <person name="Ruckert C."/>
        </authorList>
    </citation>
    <scope>NUCLEOTIDE SEQUENCE</scope>
    <source>
        <strain evidence="9">JCM 3172</strain>
    </source>
</reference>
<dbReference type="PANTHER" id="PTHR13887">
    <property type="entry name" value="GLUTATHIONE S-TRANSFERASE KAPPA"/>
    <property type="match status" value="1"/>
</dbReference>
<dbReference type="InterPro" id="IPR012336">
    <property type="entry name" value="Thioredoxin-like_fold"/>
</dbReference>
<evidence type="ECO:0000313" key="10">
    <source>
        <dbReference type="Proteomes" id="UP000619486"/>
    </source>
</evidence>
<evidence type="ECO:0000256" key="5">
    <source>
        <dbReference type="ARBA" id="ARBA00023284"/>
    </source>
</evidence>
<feature type="compositionally biased region" description="Basic and acidic residues" evidence="6">
    <location>
        <begin position="1"/>
        <end position="24"/>
    </location>
</feature>
<sequence>MSEKNRDAKRSARERLHEERERQKAREKRRRLLIVSSAVVGVLALATVVGVIAANTGGKGADGDSATGPVVAPTGANGDDQLAIPTGSPDAPSTLTIWEDFRCPACASFENGFRDTIHELEAAKKLKVEYRLATLIDRNMGGSGSLRAANAAACAQDAGKFTPYHDELYINQPPEPDDAFAKNDRLIELAGKVEGLDTPAFRSCVQEGKHDSWVVKSNEAFQKSDFQGTPTVLLNGESIFPSKGDEQISPENLKKWVDEANKTRKPNSPSPG</sequence>
<dbReference type="Proteomes" id="UP000619486">
    <property type="component" value="Unassembled WGS sequence"/>
</dbReference>
<proteinExistence type="inferred from homology"/>
<evidence type="ECO:0000256" key="7">
    <source>
        <dbReference type="SAM" id="Phobius"/>
    </source>
</evidence>
<keyword evidence="7" id="KW-0812">Transmembrane</keyword>
<feature type="transmembrane region" description="Helical" evidence="7">
    <location>
        <begin position="32"/>
        <end position="54"/>
    </location>
</feature>
<evidence type="ECO:0000256" key="6">
    <source>
        <dbReference type="SAM" id="MobiDB-lite"/>
    </source>
</evidence>
<keyword evidence="4" id="KW-1015">Disulfide bond</keyword>
<feature type="compositionally biased region" description="Basic and acidic residues" evidence="6">
    <location>
        <begin position="252"/>
        <end position="262"/>
    </location>
</feature>
<feature type="region of interest" description="Disordered" evidence="6">
    <location>
        <begin position="237"/>
        <end position="272"/>
    </location>
</feature>
<keyword evidence="2" id="KW-0732">Signal</keyword>